<protein>
    <submittedName>
        <fullName evidence="2">PEP-CTERM protein-sorting domain-containing protein</fullName>
    </submittedName>
</protein>
<evidence type="ECO:0000313" key="3">
    <source>
        <dbReference type="Proteomes" id="UP000182882"/>
    </source>
</evidence>
<dbReference type="NCBIfam" id="TIGR02595">
    <property type="entry name" value="PEP_CTERM"/>
    <property type="match status" value="1"/>
</dbReference>
<feature type="domain" description="Ice-binding protein C-terminal" evidence="1">
    <location>
        <begin position="187"/>
        <end position="211"/>
    </location>
</feature>
<organism evidence="2 3">
    <name type="scientific">Nitrosomonas ureae</name>
    <dbReference type="NCBI Taxonomy" id="44577"/>
    <lineage>
        <taxon>Bacteria</taxon>
        <taxon>Pseudomonadati</taxon>
        <taxon>Pseudomonadota</taxon>
        <taxon>Betaproteobacteria</taxon>
        <taxon>Nitrosomonadales</taxon>
        <taxon>Nitrosomonadaceae</taxon>
        <taxon>Nitrosomonas</taxon>
    </lineage>
</organism>
<dbReference type="RefSeq" id="WP_062559602.1">
    <property type="nucleotide sequence ID" value="NZ_CP013341.1"/>
</dbReference>
<name>A0A1H2HTD7_9PROT</name>
<proteinExistence type="predicted"/>
<evidence type="ECO:0000259" key="1">
    <source>
        <dbReference type="Pfam" id="PF07589"/>
    </source>
</evidence>
<dbReference type="Proteomes" id="UP000182882">
    <property type="component" value="Unassembled WGS sequence"/>
</dbReference>
<dbReference type="EMBL" id="FNLN01000064">
    <property type="protein sequence ID" value="SDU35084.1"/>
    <property type="molecule type" value="Genomic_DNA"/>
</dbReference>
<accession>A0A1H2HTD7</accession>
<dbReference type="Pfam" id="PF07589">
    <property type="entry name" value="PEP-CTERM"/>
    <property type="match status" value="1"/>
</dbReference>
<dbReference type="AlphaFoldDB" id="A0A1H2HTD7"/>
<sequence>MSAVFGATNWSKSGYNIADFSGAKFVFLVGSDNNANELSSFIGGNQSFLENYVAGGGHLFINSAPNEGGTFSLGFGDTLNHDFAHQSTHSSVATINTAGVSAGLTYGDIATEYTGNFFSHATVTGPLTSLIDGSAGSIFSVMDWGSGFVAFGGQTTTNFHDPVVDARGLLANELAYVASVPFVSPLPIPEPEIYAMLLAGLGLLGFVARRRKESVI</sequence>
<evidence type="ECO:0000313" key="2">
    <source>
        <dbReference type="EMBL" id="SDU35084.1"/>
    </source>
</evidence>
<keyword evidence="3" id="KW-1185">Reference proteome</keyword>
<dbReference type="KEGG" id="nur:ATY38_12550"/>
<reference evidence="3" key="1">
    <citation type="submission" date="2016-10" db="EMBL/GenBank/DDBJ databases">
        <authorList>
            <person name="Varghese N."/>
            <person name="Submissions S."/>
        </authorList>
    </citation>
    <scope>NUCLEOTIDE SEQUENCE [LARGE SCALE GENOMIC DNA]</scope>
    <source>
        <strain evidence="3">Nm10</strain>
    </source>
</reference>
<dbReference type="InterPro" id="IPR013424">
    <property type="entry name" value="Ice-binding_C"/>
</dbReference>
<gene>
    <name evidence="2" type="ORF">SAMN05216406_1645</name>
</gene>